<proteinExistence type="predicted"/>
<sequence length="137" mass="15029">MTRNDWDESLGSPRCIVDCQWVVSPVPAIAAFTSVWSASLRPDTSHIQHLCSTERIPLNARVPAGKQLEVTMIATLQLLQAHEFVKSINVKHRKFIGLSSPDPASQSKARTKKCATGTYPITMPLSPYDIASHSSNS</sequence>
<dbReference type="EMBL" id="JABXXO010000014">
    <property type="protein sequence ID" value="KAF7761188.1"/>
    <property type="molecule type" value="Genomic_DNA"/>
</dbReference>
<accession>A0A8H7C2V8</accession>
<name>A0A8H7C2V8_AGABI</name>
<comment type="caution">
    <text evidence="1">The sequence shown here is derived from an EMBL/GenBank/DDBJ whole genome shotgun (WGS) entry which is preliminary data.</text>
</comment>
<gene>
    <name evidence="1" type="ORF">Agabi119p4_10597</name>
</gene>
<reference evidence="1 2" key="1">
    <citation type="journal article" name="Sci. Rep.">
        <title>Telomere-to-telomere assembled and centromere annotated genomes of the two main subspecies of the button mushroom Agaricus bisporus reveal especially polymorphic chromosome ends.</title>
        <authorList>
            <person name="Sonnenberg A.S.M."/>
            <person name="Sedaghat-Telgerd N."/>
            <person name="Lavrijssen B."/>
            <person name="Ohm R.A."/>
            <person name="Hendrickx P.M."/>
            <person name="Scholtmeijer K."/>
            <person name="Baars J.J.P."/>
            <person name="van Peer A."/>
        </authorList>
    </citation>
    <scope>NUCLEOTIDE SEQUENCE [LARGE SCALE GENOMIC DNA]</scope>
    <source>
        <strain evidence="1 2">H119_p4</strain>
    </source>
</reference>
<dbReference type="Proteomes" id="UP000629468">
    <property type="component" value="Unassembled WGS sequence"/>
</dbReference>
<organism evidence="1 2">
    <name type="scientific">Agaricus bisporus var. burnettii</name>
    <dbReference type="NCBI Taxonomy" id="192524"/>
    <lineage>
        <taxon>Eukaryota</taxon>
        <taxon>Fungi</taxon>
        <taxon>Dikarya</taxon>
        <taxon>Basidiomycota</taxon>
        <taxon>Agaricomycotina</taxon>
        <taxon>Agaricomycetes</taxon>
        <taxon>Agaricomycetidae</taxon>
        <taxon>Agaricales</taxon>
        <taxon>Agaricineae</taxon>
        <taxon>Agaricaceae</taxon>
        <taxon>Agaricus</taxon>
    </lineage>
</organism>
<protein>
    <submittedName>
        <fullName evidence="1">Uncharacterized protein</fullName>
    </submittedName>
</protein>
<dbReference type="AlphaFoldDB" id="A0A8H7C2V8"/>
<evidence type="ECO:0000313" key="2">
    <source>
        <dbReference type="Proteomes" id="UP000629468"/>
    </source>
</evidence>
<evidence type="ECO:0000313" key="1">
    <source>
        <dbReference type="EMBL" id="KAF7761188.1"/>
    </source>
</evidence>